<name>A0A2N3KRU1_9PROT</name>
<keyword evidence="3" id="KW-0804">Transcription</keyword>
<dbReference type="SUPFAM" id="SSF55136">
    <property type="entry name" value="Probable bacterial effector-binding domain"/>
    <property type="match status" value="1"/>
</dbReference>
<dbReference type="InterPro" id="IPR010499">
    <property type="entry name" value="AraC_E-bd"/>
</dbReference>
<dbReference type="InterPro" id="IPR029442">
    <property type="entry name" value="GyrI-like"/>
</dbReference>
<dbReference type="InterPro" id="IPR011256">
    <property type="entry name" value="Reg_factor_effector_dom_sf"/>
</dbReference>
<evidence type="ECO:0000256" key="3">
    <source>
        <dbReference type="ARBA" id="ARBA00023163"/>
    </source>
</evidence>
<dbReference type="PANTHER" id="PTHR40055">
    <property type="entry name" value="TRANSCRIPTIONAL REGULATOR YGIV-RELATED"/>
    <property type="match status" value="1"/>
</dbReference>
<protein>
    <submittedName>
        <fullName evidence="5">AraC family transcriptional regulator</fullName>
    </submittedName>
</protein>
<sequence length="287" mass="32349">MIAHIDANLSSELDGAALADIAAYSRFHFHRQFAALFGLGVAKYIQLARFHRATQQLAFRQQESILDIALDCGFESPEAFSRAFKRLHGQSPSAFRKSPQWDATKTLYQPLFQARSKTMPTAATMPDIEIVDFPQTRVATLRHLGNPARLGDSIRSFIAWRKRHSLPPQKCATYNIVYSNPDDTPPEDFKFDLCVATHIAIAQNPEGIFEQTIPTLRCARVRHTGPDHALNDTIMPVFAHWMPETGESAGDYPIIFHRLSLFPDIPEQQAMTDIYIPLAQSSKTRDL</sequence>
<evidence type="ECO:0000256" key="1">
    <source>
        <dbReference type="ARBA" id="ARBA00023015"/>
    </source>
</evidence>
<dbReference type="Pfam" id="PF12833">
    <property type="entry name" value="HTH_18"/>
    <property type="match status" value="1"/>
</dbReference>
<dbReference type="Gene3D" id="3.20.80.10">
    <property type="entry name" value="Regulatory factor, effector binding domain"/>
    <property type="match status" value="1"/>
</dbReference>
<evidence type="ECO:0000256" key="2">
    <source>
        <dbReference type="ARBA" id="ARBA00023125"/>
    </source>
</evidence>
<accession>A0A2N3KRU1</accession>
<dbReference type="InterPro" id="IPR009057">
    <property type="entry name" value="Homeodomain-like_sf"/>
</dbReference>
<dbReference type="SUPFAM" id="SSF46689">
    <property type="entry name" value="Homeodomain-like"/>
    <property type="match status" value="2"/>
</dbReference>
<organism evidence="5 6">
    <name type="scientific">Thalassospira marina</name>
    <dbReference type="NCBI Taxonomy" id="2048283"/>
    <lineage>
        <taxon>Bacteria</taxon>
        <taxon>Pseudomonadati</taxon>
        <taxon>Pseudomonadota</taxon>
        <taxon>Alphaproteobacteria</taxon>
        <taxon>Rhodospirillales</taxon>
        <taxon>Thalassospiraceae</taxon>
        <taxon>Thalassospira</taxon>
    </lineage>
</organism>
<dbReference type="SMART" id="SM00342">
    <property type="entry name" value="HTH_ARAC"/>
    <property type="match status" value="1"/>
</dbReference>
<proteinExistence type="predicted"/>
<evidence type="ECO:0000313" key="5">
    <source>
        <dbReference type="EMBL" id="PKR53262.1"/>
    </source>
</evidence>
<dbReference type="Pfam" id="PF06445">
    <property type="entry name" value="GyrI-like"/>
    <property type="match status" value="1"/>
</dbReference>
<keyword evidence="2" id="KW-0238">DNA-binding</keyword>
<evidence type="ECO:0000259" key="4">
    <source>
        <dbReference type="PROSITE" id="PS01124"/>
    </source>
</evidence>
<dbReference type="InterPro" id="IPR018060">
    <property type="entry name" value="HTH_AraC"/>
</dbReference>
<dbReference type="EMBL" id="NWTK01000010">
    <property type="protein sequence ID" value="PKR53262.1"/>
    <property type="molecule type" value="Genomic_DNA"/>
</dbReference>
<dbReference type="InterPro" id="IPR050908">
    <property type="entry name" value="SmbC-like"/>
</dbReference>
<dbReference type="AlphaFoldDB" id="A0A2N3KRU1"/>
<dbReference type="SMART" id="SM00871">
    <property type="entry name" value="AraC_E_bind"/>
    <property type="match status" value="1"/>
</dbReference>
<dbReference type="PRINTS" id="PR00032">
    <property type="entry name" value="HTHARAC"/>
</dbReference>
<reference evidence="5 6" key="1">
    <citation type="submission" date="2017-09" db="EMBL/GenBank/DDBJ databases">
        <title>Biodiversity and function of Thalassospira species in the particle-attached aromatic-hydrocarbon-degrading consortia from the surface seawater of the South China Sea.</title>
        <authorList>
            <person name="Dong C."/>
            <person name="Liu R."/>
            <person name="Shao Z."/>
        </authorList>
    </citation>
    <scope>NUCLEOTIDE SEQUENCE [LARGE SCALE GENOMIC DNA]</scope>
    <source>
        <strain evidence="5 6">CSC1P2</strain>
    </source>
</reference>
<gene>
    <name evidence="5" type="ORF">COO20_16070</name>
</gene>
<dbReference type="OrthoDB" id="5295469at2"/>
<dbReference type="InterPro" id="IPR020449">
    <property type="entry name" value="Tscrpt_reg_AraC-type_HTH"/>
</dbReference>
<keyword evidence="1" id="KW-0805">Transcription regulation</keyword>
<feature type="domain" description="HTH araC/xylS-type" evidence="4">
    <location>
        <begin position="1"/>
        <end position="98"/>
    </location>
</feature>
<dbReference type="GO" id="GO:0003700">
    <property type="term" value="F:DNA-binding transcription factor activity"/>
    <property type="evidence" value="ECO:0007669"/>
    <property type="project" value="InterPro"/>
</dbReference>
<comment type="caution">
    <text evidence="5">The sequence shown here is derived from an EMBL/GenBank/DDBJ whole genome shotgun (WGS) entry which is preliminary data.</text>
</comment>
<dbReference type="Proteomes" id="UP000233597">
    <property type="component" value="Unassembled WGS sequence"/>
</dbReference>
<dbReference type="GO" id="GO:0043565">
    <property type="term" value="F:sequence-specific DNA binding"/>
    <property type="evidence" value="ECO:0007669"/>
    <property type="project" value="InterPro"/>
</dbReference>
<dbReference type="PANTHER" id="PTHR40055:SF1">
    <property type="entry name" value="TRANSCRIPTIONAL REGULATOR YGIV-RELATED"/>
    <property type="match status" value="1"/>
</dbReference>
<evidence type="ECO:0000313" key="6">
    <source>
        <dbReference type="Proteomes" id="UP000233597"/>
    </source>
</evidence>
<dbReference type="Gene3D" id="1.10.10.60">
    <property type="entry name" value="Homeodomain-like"/>
    <property type="match status" value="2"/>
</dbReference>
<dbReference type="PROSITE" id="PS01124">
    <property type="entry name" value="HTH_ARAC_FAMILY_2"/>
    <property type="match status" value="1"/>
</dbReference>